<dbReference type="GO" id="GO:0000160">
    <property type="term" value="P:phosphorelay signal transduction system"/>
    <property type="evidence" value="ECO:0007669"/>
    <property type="project" value="InterPro"/>
</dbReference>
<dbReference type="SMART" id="SM00028">
    <property type="entry name" value="TPR"/>
    <property type="match status" value="4"/>
</dbReference>
<dbReference type="PANTHER" id="PTHR43228">
    <property type="entry name" value="TWO-COMPONENT RESPONSE REGULATOR"/>
    <property type="match status" value="1"/>
</dbReference>
<evidence type="ECO:0000313" key="4">
    <source>
        <dbReference type="Proteomes" id="UP001156870"/>
    </source>
</evidence>
<dbReference type="PROSITE" id="PS50110">
    <property type="entry name" value="RESPONSE_REGULATORY"/>
    <property type="match status" value="1"/>
</dbReference>
<evidence type="ECO:0000313" key="3">
    <source>
        <dbReference type="EMBL" id="GLS28271.1"/>
    </source>
</evidence>
<organism evidence="3 4">
    <name type="scientific">Marinibactrum halimedae</name>
    <dbReference type="NCBI Taxonomy" id="1444977"/>
    <lineage>
        <taxon>Bacteria</taxon>
        <taxon>Pseudomonadati</taxon>
        <taxon>Pseudomonadota</taxon>
        <taxon>Gammaproteobacteria</taxon>
        <taxon>Cellvibrionales</taxon>
        <taxon>Cellvibrionaceae</taxon>
        <taxon>Marinibactrum</taxon>
    </lineage>
</organism>
<dbReference type="Pfam" id="PF13432">
    <property type="entry name" value="TPR_16"/>
    <property type="match status" value="1"/>
</dbReference>
<dbReference type="Gene3D" id="3.40.50.2300">
    <property type="match status" value="1"/>
</dbReference>
<feature type="domain" description="Response regulatory" evidence="2">
    <location>
        <begin position="22"/>
        <end position="141"/>
    </location>
</feature>
<dbReference type="InterPro" id="IPR019734">
    <property type="entry name" value="TPR_rpt"/>
</dbReference>
<evidence type="ECO:0000259" key="2">
    <source>
        <dbReference type="PROSITE" id="PS50110"/>
    </source>
</evidence>
<dbReference type="EMBL" id="BSPD01000103">
    <property type="protein sequence ID" value="GLS28271.1"/>
    <property type="molecule type" value="Genomic_DNA"/>
</dbReference>
<keyword evidence="1" id="KW-0597">Phosphoprotein</keyword>
<dbReference type="AlphaFoldDB" id="A0AA37TDK2"/>
<dbReference type="SUPFAM" id="SSF48452">
    <property type="entry name" value="TPR-like"/>
    <property type="match status" value="2"/>
</dbReference>
<dbReference type="Gene3D" id="1.25.40.10">
    <property type="entry name" value="Tetratricopeptide repeat domain"/>
    <property type="match status" value="2"/>
</dbReference>
<protein>
    <submittedName>
        <fullName evidence="3">Response regulator</fullName>
    </submittedName>
</protein>
<keyword evidence="4" id="KW-1185">Reference proteome</keyword>
<comment type="caution">
    <text evidence="3">The sequence shown here is derived from an EMBL/GenBank/DDBJ whole genome shotgun (WGS) entry which is preliminary data.</text>
</comment>
<sequence>MVILADVKPLKIDLVKLYNGHKCLIIDDLPEVRGSVKRMLSGFGFKHVDTAANAEDTLKMCSAKTYTLIFCDYNLGRSQDGQHLLENLRKSGLLPITSMFVMITAETSREMVLGALESQPDDYITKPFTPKLLSLRVDRLLIKDSILHPIKALCAQKQFSEAVEACNKVIEEGSKVANDAQRLKGRILIRLGELHEARAYYEAIVEKTPVPWAMLGLAETLVELGEHDLAEIILKKVLEIDNRYVEAHDLLSRIHKSRRNLSAAQESTEEACRLSPKSVVRHRRLAQLAELNDDEETALNAYKQAIQWSPNSPDEDAQDYLNYARKATEVIRLNPDSNHKEHASRAQRMLSKAQELKDFNEEIERQVALISANIHQVTGTKDSKEMAQNVIDEFRESPPNDCNAHLDYVRVLNDNGQTKEATEHLQAMAAEYGDDIDMMSRIERLSSEPLTQRSKEKVVQLTREGITAYDKGDHQNARKVFREALGVFPKHVGLNLNLVQVLLEHNAQLSDEDAQEVQKCFSRINTLDTDHPQHNRFASLQDNFAKAKSQLTDN</sequence>
<dbReference type="InterPro" id="IPR052048">
    <property type="entry name" value="ST_Response_Regulator"/>
</dbReference>
<dbReference type="Pfam" id="PF14559">
    <property type="entry name" value="TPR_19"/>
    <property type="match status" value="1"/>
</dbReference>
<dbReference type="PANTHER" id="PTHR43228:SF1">
    <property type="entry name" value="TWO-COMPONENT RESPONSE REGULATOR ARR22"/>
    <property type="match status" value="1"/>
</dbReference>
<feature type="modified residue" description="4-aspartylphosphate" evidence="1">
    <location>
        <position position="72"/>
    </location>
</feature>
<dbReference type="SMART" id="SM00448">
    <property type="entry name" value="REC"/>
    <property type="match status" value="1"/>
</dbReference>
<dbReference type="SUPFAM" id="SSF52172">
    <property type="entry name" value="CheY-like"/>
    <property type="match status" value="1"/>
</dbReference>
<evidence type="ECO:0000256" key="1">
    <source>
        <dbReference type="PROSITE-ProRule" id="PRU00169"/>
    </source>
</evidence>
<proteinExistence type="predicted"/>
<dbReference type="CDD" id="cd17589">
    <property type="entry name" value="REC_TPR"/>
    <property type="match status" value="1"/>
</dbReference>
<dbReference type="InterPro" id="IPR011006">
    <property type="entry name" value="CheY-like_superfamily"/>
</dbReference>
<dbReference type="InterPro" id="IPR011990">
    <property type="entry name" value="TPR-like_helical_dom_sf"/>
</dbReference>
<name>A0AA37TDK2_9GAMM</name>
<dbReference type="Pfam" id="PF00072">
    <property type="entry name" value="Response_reg"/>
    <property type="match status" value="1"/>
</dbReference>
<reference evidence="3 4" key="1">
    <citation type="journal article" date="2014" name="Int. J. Syst. Evol. Microbiol.">
        <title>Complete genome sequence of Corynebacterium casei LMG S-19264T (=DSM 44701T), isolated from a smear-ripened cheese.</title>
        <authorList>
            <consortium name="US DOE Joint Genome Institute (JGI-PGF)"/>
            <person name="Walter F."/>
            <person name="Albersmeier A."/>
            <person name="Kalinowski J."/>
            <person name="Ruckert C."/>
        </authorList>
    </citation>
    <scope>NUCLEOTIDE SEQUENCE [LARGE SCALE GENOMIC DNA]</scope>
    <source>
        <strain evidence="3 4">NBRC 110095</strain>
    </source>
</reference>
<gene>
    <name evidence="3" type="ORF">GCM10007877_39900</name>
</gene>
<dbReference type="InterPro" id="IPR001789">
    <property type="entry name" value="Sig_transdc_resp-reg_receiver"/>
</dbReference>
<accession>A0AA37TDK2</accession>
<dbReference type="Proteomes" id="UP001156870">
    <property type="component" value="Unassembled WGS sequence"/>
</dbReference>